<comment type="caution">
    <text evidence="1">The sequence shown here is derived from an EMBL/GenBank/DDBJ whole genome shotgun (WGS) entry which is preliminary data.</text>
</comment>
<organism evidence="1 2">
    <name type="scientific">Streptomyces spiralis</name>
    <dbReference type="NCBI Taxonomy" id="66376"/>
    <lineage>
        <taxon>Bacteria</taxon>
        <taxon>Bacillati</taxon>
        <taxon>Actinomycetota</taxon>
        <taxon>Actinomycetes</taxon>
        <taxon>Kitasatosporales</taxon>
        <taxon>Streptomycetaceae</taxon>
        <taxon>Streptomyces</taxon>
    </lineage>
</organism>
<keyword evidence="2" id="KW-1185">Reference proteome</keyword>
<proteinExistence type="predicted"/>
<keyword evidence="1" id="KW-0456">Lyase</keyword>
<dbReference type="SUPFAM" id="SSF51621">
    <property type="entry name" value="Phosphoenolpyruvate/pyruvate domain"/>
    <property type="match status" value="1"/>
</dbReference>
<dbReference type="InterPro" id="IPR015813">
    <property type="entry name" value="Pyrv/PenolPyrv_kinase-like_dom"/>
</dbReference>
<protein>
    <submittedName>
        <fullName evidence="1">Isocitrate lyase-family enzyme</fullName>
    </submittedName>
</protein>
<dbReference type="PROSITE" id="PS00161">
    <property type="entry name" value="ISOCITRATE_LYASE"/>
    <property type="match status" value="1"/>
</dbReference>
<evidence type="ECO:0000313" key="2">
    <source>
        <dbReference type="Proteomes" id="UP000641386"/>
    </source>
</evidence>
<dbReference type="PANTHER" id="PTHR42905:SF5">
    <property type="entry name" value="CARBOXYVINYL-CARBOXYPHOSPHONATE PHOSPHORYLMUTASE, CHLOROPLASTIC"/>
    <property type="match status" value="1"/>
</dbReference>
<dbReference type="Pfam" id="PF13714">
    <property type="entry name" value="PEP_mutase"/>
    <property type="match status" value="1"/>
</dbReference>
<name>A0A919E2F4_9ACTN</name>
<dbReference type="InterPro" id="IPR018523">
    <property type="entry name" value="Isocitrate_lyase_ph_CS"/>
</dbReference>
<dbReference type="AlphaFoldDB" id="A0A919E2F4"/>
<gene>
    <name evidence="1" type="ORF">GCM10014715_72850</name>
</gene>
<dbReference type="PANTHER" id="PTHR42905">
    <property type="entry name" value="PHOSPHOENOLPYRUVATE CARBOXYLASE"/>
    <property type="match status" value="1"/>
</dbReference>
<dbReference type="GO" id="GO:0016833">
    <property type="term" value="F:oxo-acid-lyase activity"/>
    <property type="evidence" value="ECO:0007669"/>
    <property type="project" value="UniProtKB-ARBA"/>
</dbReference>
<sequence length="267" mass="28659">MEQAGFDAVYMGGYASTGALLGRPDMGLLTGTEMIGHARRLAGAVDIPVVADADTRYGNAINVVRTVHDYEQAGVSAIHLEDQTAPKRCGHLAGKEVIVTGEHVGKIKAAVTARSDPDFVIIARTDALVKYGVEAACDRALRYRDAGADVLWVEAPTSEAELETISKRLSGNTVLLNWLEGGLTPMIDIERIREYGFGVVLYPIGSVLAVTGAMRDHYASVRKHGTPLQCMRTLPSFDDFTKAVGISEIEQLSQEFADPDTSGSQGH</sequence>
<accession>A0A919E2F4</accession>
<dbReference type="Gene3D" id="3.20.20.60">
    <property type="entry name" value="Phosphoenolpyruvate-binding domains"/>
    <property type="match status" value="1"/>
</dbReference>
<reference evidence="1" key="2">
    <citation type="submission" date="2020-09" db="EMBL/GenBank/DDBJ databases">
        <authorList>
            <person name="Sun Q."/>
            <person name="Ohkuma M."/>
        </authorList>
    </citation>
    <scope>NUCLEOTIDE SEQUENCE</scope>
    <source>
        <strain evidence="1">JCM 3302</strain>
    </source>
</reference>
<dbReference type="InterPro" id="IPR039556">
    <property type="entry name" value="ICL/PEPM"/>
</dbReference>
<reference evidence="1" key="1">
    <citation type="journal article" date="2014" name="Int. J. Syst. Evol. Microbiol.">
        <title>Complete genome sequence of Corynebacterium casei LMG S-19264T (=DSM 44701T), isolated from a smear-ripened cheese.</title>
        <authorList>
            <consortium name="US DOE Joint Genome Institute (JGI-PGF)"/>
            <person name="Walter F."/>
            <person name="Albersmeier A."/>
            <person name="Kalinowski J."/>
            <person name="Ruckert C."/>
        </authorList>
    </citation>
    <scope>NUCLEOTIDE SEQUENCE</scope>
    <source>
        <strain evidence="1">JCM 3302</strain>
    </source>
</reference>
<evidence type="ECO:0000313" key="1">
    <source>
        <dbReference type="EMBL" id="GHF06135.1"/>
    </source>
</evidence>
<dbReference type="EMBL" id="BNBC01000049">
    <property type="protein sequence ID" value="GHF06135.1"/>
    <property type="molecule type" value="Genomic_DNA"/>
</dbReference>
<dbReference type="CDD" id="cd00377">
    <property type="entry name" value="ICL_PEPM"/>
    <property type="match status" value="1"/>
</dbReference>
<dbReference type="Proteomes" id="UP000641386">
    <property type="component" value="Unassembled WGS sequence"/>
</dbReference>
<dbReference type="InterPro" id="IPR040442">
    <property type="entry name" value="Pyrv_kinase-like_dom_sf"/>
</dbReference>